<evidence type="ECO:0000313" key="2">
    <source>
        <dbReference type="Proteomes" id="UP001363151"/>
    </source>
</evidence>
<protein>
    <submittedName>
        <fullName evidence="1">Peroxisomal membrane protein</fullName>
    </submittedName>
</protein>
<dbReference type="InterPro" id="IPR007248">
    <property type="entry name" value="Mpv17_PMP22"/>
</dbReference>
<dbReference type="Pfam" id="PF04117">
    <property type="entry name" value="Mpv17_PMP22"/>
    <property type="match status" value="1"/>
</dbReference>
<dbReference type="GO" id="GO:0005737">
    <property type="term" value="C:cytoplasm"/>
    <property type="evidence" value="ECO:0007669"/>
    <property type="project" value="TreeGrafter"/>
</dbReference>
<gene>
    <name evidence="1" type="ORF">SO694_00065181</name>
</gene>
<evidence type="ECO:0000313" key="1">
    <source>
        <dbReference type="EMBL" id="KAK7235966.1"/>
    </source>
</evidence>
<dbReference type="GO" id="GO:0016020">
    <property type="term" value="C:membrane"/>
    <property type="evidence" value="ECO:0007669"/>
    <property type="project" value="UniProtKB-SubCell"/>
</dbReference>
<dbReference type="PANTHER" id="PTHR11266:SF17">
    <property type="entry name" value="PROTEIN MPV17"/>
    <property type="match status" value="1"/>
</dbReference>
<dbReference type="KEGG" id="aaf:AURANDRAFT_69228"/>
<name>A0ABR1FQV3_AURAN</name>
<keyword evidence="2" id="KW-1185">Reference proteome</keyword>
<sequence length="194" mass="21620">MALASLRSLPTHALASLRAFPSHYARFSQRRPHVAAAATAGGVMAASDVTCQSLTRDDGVDAGRTLALATFGFFHYGVTAKTLYLWYDRILGKTPTVRNAMTKMVLDVYVHTPLLLIPTFYAITCSLRGRSVDETASQLRREWWDASFGSAVFWTPLCLLNFLYVPQHSRIAAISVGSFVHKTWLSWLSNRHKI</sequence>
<organism evidence="1 2">
    <name type="scientific">Aureococcus anophagefferens</name>
    <name type="common">Harmful bloom alga</name>
    <dbReference type="NCBI Taxonomy" id="44056"/>
    <lineage>
        <taxon>Eukaryota</taxon>
        <taxon>Sar</taxon>
        <taxon>Stramenopiles</taxon>
        <taxon>Ochrophyta</taxon>
        <taxon>Pelagophyceae</taxon>
        <taxon>Pelagomonadales</taxon>
        <taxon>Pelagomonadaceae</taxon>
        <taxon>Aureococcus</taxon>
    </lineage>
</organism>
<proteinExistence type="predicted"/>
<dbReference type="PANTHER" id="PTHR11266">
    <property type="entry name" value="PEROXISOMAL MEMBRANE PROTEIN 2, PXMP2 MPV17"/>
    <property type="match status" value="1"/>
</dbReference>
<reference evidence="1 2" key="1">
    <citation type="submission" date="2024-03" db="EMBL/GenBank/DDBJ databases">
        <title>Aureococcus anophagefferens CCMP1851 and Kratosvirus quantuckense: Draft genome of a second virus-susceptible host strain in the model system.</title>
        <authorList>
            <person name="Chase E."/>
            <person name="Truchon A.R."/>
            <person name="Schepens W."/>
            <person name="Wilhelm S.W."/>
        </authorList>
    </citation>
    <scope>NUCLEOTIDE SEQUENCE [LARGE SCALE GENOMIC DNA]</scope>
    <source>
        <strain evidence="1 2">CCMP1851</strain>
    </source>
</reference>
<comment type="caution">
    <text evidence="1">The sequence shown here is derived from an EMBL/GenBank/DDBJ whole genome shotgun (WGS) entry which is preliminary data.</text>
</comment>
<dbReference type="Proteomes" id="UP001363151">
    <property type="component" value="Unassembled WGS sequence"/>
</dbReference>
<dbReference type="EMBL" id="JBBJCI010000288">
    <property type="protein sequence ID" value="KAK7235966.1"/>
    <property type="molecule type" value="Genomic_DNA"/>
</dbReference>
<accession>A0ABR1FQV3</accession>